<evidence type="ECO:0000313" key="1">
    <source>
        <dbReference type="EMBL" id="AZC00062.1"/>
    </source>
</evidence>
<name>A0A3G6YI44_ACIPI</name>
<dbReference type="Proteomes" id="UP000254410">
    <property type="component" value="Chromosome"/>
</dbReference>
<gene>
    <name evidence="1" type="ORF">DKE52_002745</name>
</gene>
<reference evidence="1 2" key="2">
    <citation type="submission" date="2018-12" db="EMBL/GenBank/DDBJ databases">
        <title>Molecular Epidemiology of Emerging Carbapenem-Resistance in Acinetobacter nosocomialis and Acinetobacter pittii in Taiwan, 2010-2014.</title>
        <authorList>
            <person name="Huang W.-C."/>
            <person name="Wang H.-Y."/>
            <person name="Lai J.-F."/>
            <person name="Lauderdale T.-L."/>
            <person name="Sytwu H.-K."/>
        </authorList>
    </citation>
    <scope>NUCLEOTIDE SEQUENCE [LARGE SCALE GENOMIC DNA]</scope>
    <source>
        <strain evidence="1 2">2014S06-099</strain>
    </source>
</reference>
<proteinExistence type="predicted"/>
<sequence>MPQIIFEAEENEENEENDDSTPYILKQLGIYERFVLHYYKCQKVADRDLLQIHPDDFAIAVEDEAMMYQVTYCMSEHIEVLSPYDDYLHLRDELLKNPFEIAKKPEELILAYMFCVCKDTRQALWDGDIEKKSK</sequence>
<evidence type="ECO:0000313" key="2">
    <source>
        <dbReference type="Proteomes" id="UP000254410"/>
    </source>
</evidence>
<reference evidence="1 2" key="1">
    <citation type="submission" date="2018-11" db="EMBL/GenBank/DDBJ databases">
        <authorList>
            <person name="Kuo S.-C."/>
            <person name="Chen F.-J."/>
            <person name="Liao Y.-C."/>
        </authorList>
    </citation>
    <scope>NUCLEOTIDE SEQUENCE [LARGE SCALE GENOMIC DNA]</scope>
    <source>
        <strain evidence="1 2">2014S06-099</strain>
    </source>
</reference>
<dbReference type="AlphaFoldDB" id="A0A3G6YI44"/>
<protein>
    <submittedName>
        <fullName evidence="1">Uncharacterized protein</fullName>
    </submittedName>
</protein>
<organism evidence="1 2">
    <name type="scientific">Acinetobacter pittii</name>
    <name type="common">Acinetobacter genomosp. 3</name>
    <dbReference type="NCBI Taxonomy" id="48296"/>
    <lineage>
        <taxon>Bacteria</taxon>
        <taxon>Pseudomonadati</taxon>
        <taxon>Pseudomonadota</taxon>
        <taxon>Gammaproteobacteria</taxon>
        <taxon>Moraxellales</taxon>
        <taxon>Moraxellaceae</taxon>
        <taxon>Acinetobacter</taxon>
        <taxon>Acinetobacter calcoaceticus/baumannii complex</taxon>
    </lineage>
</organism>
<accession>A0A3G6YI44</accession>
<dbReference type="EMBL" id="CP033540">
    <property type="protein sequence ID" value="AZC00062.1"/>
    <property type="molecule type" value="Genomic_DNA"/>
</dbReference>